<accession>A0A0M0LCR3</accession>
<comment type="caution">
    <text evidence="5">The sequence shown here is derived from an EMBL/GenBank/DDBJ whole genome shotgun (WGS) entry which is preliminary data.</text>
</comment>
<dbReference type="PANTHER" id="PTHR43736:SF1">
    <property type="entry name" value="DIHYDRONEOPTERIN TRIPHOSPHATE DIPHOSPHATASE"/>
    <property type="match status" value="1"/>
</dbReference>
<dbReference type="PROSITE" id="PS51462">
    <property type="entry name" value="NUDIX"/>
    <property type="match status" value="1"/>
</dbReference>
<keyword evidence="2 3" id="KW-0378">Hydrolase</keyword>
<name>A0A0M0LCR3_9BACL</name>
<dbReference type="PATRIC" id="fig|263475.3.peg.3350"/>
<keyword evidence="6" id="KW-1185">Reference proteome</keyword>
<comment type="similarity">
    <text evidence="1 3">Belongs to the Nudix hydrolase family.</text>
</comment>
<protein>
    <recommendedName>
        <fullName evidence="4">Nudix hydrolase domain-containing protein</fullName>
    </recommendedName>
</protein>
<dbReference type="Gene3D" id="3.90.79.10">
    <property type="entry name" value="Nucleoside Triphosphate Pyrophosphohydrolase"/>
    <property type="match status" value="1"/>
</dbReference>
<feature type="domain" description="Nudix hydrolase" evidence="4">
    <location>
        <begin position="2"/>
        <end position="128"/>
    </location>
</feature>
<organism evidence="5 6">
    <name type="scientific">Viridibacillus arvi</name>
    <dbReference type="NCBI Taxonomy" id="263475"/>
    <lineage>
        <taxon>Bacteria</taxon>
        <taxon>Bacillati</taxon>
        <taxon>Bacillota</taxon>
        <taxon>Bacilli</taxon>
        <taxon>Bacillales</taxon>
        <taxon>Caryophanaceae</taxon>
        <taxon>Viridibacillus</taxon>
    </lineage>
</organism>
<evidence type="ECO:0000313" key="5">
    <source>
        <dbReference type="EMBL" id="KOO48865.1"/>
    </source>
</evidence>
<dbReference type="CDD" id="cd02883">
    <property type="entry name" value="NUDIX_Hydrolase"/>
    <property type="match status" value="1"/>
</dbReference>
<dbReference type="GeneID" id="301136552"/>
<dbReference type="OrthoDB" id="9787880at2"/>
<dbReference type="RefSeq" id="WP_053417053.1">
    <property type="nucleotide sequence ID" value="NZ_LILB01000005.1"/>
</dbReference>
<dbReference type="InterPro" id="IPR020084">
    <property type="entry name" value="NUDIX_hydrolase_CS"/>
</dbReference>
<evidence type="ECO:0000313" key="6">
    <source>
        <dbReference type="Proteomes" id="UP000036867"/>
    </source>
</evidence>
<dbReference type="PROSITE" id="PS00893">
    <property type="entry name" value="NUDIX_BOX"/>
    <property type="match status" value="1"/>
</dbReference>
<dbReference type="InterPro" id="IPR015797">
    <property type="entry name" value="NUDIX_hydrolase-like_dom_sf"/>
</dbReference>
<dbReference type="Proteomes" id="UP000036867">
    <property type="component" value="Unassembled WGS sequence"/>
</dbReference>
<dbReference type="InterPro" id="IPR000086">
    <property type="entry name" value="NUDIX_hydrolase_dom"/>
</dbReference>
<gene>
    <name evidence="5" type="ORF">AMD00_10635</name>
</gene>
<evidence type="ECO:0000259" key="4">
    <source>
        <dbReference type="PROSITE" id="PS51462"/>
    </source>
</evidence>
<proteinExistence type="inferred from homology"/>
<dbReference type="PANTHER" id="PTHR43736">
    <property type="entry name" value="ADP-RIBOSE PYROPHOSPHATASE"/>
    <property type="match status" value="1"/>
</dbReference>
<reference evidence="6" key="1">
    <citation type="submission" date="2015-08" db="EMBL/GenBank/DDBJ databases">
        <title>Fjat-10028 dsm 16317.</title>
        <authorList>
            <person name="Liu B."/>
            <person name="Wang J."/>
            <person name="Zhu Y."/>
            <person name="Liu G."/>
            <person name="Chen Q."/>
            <person name="Chen Z."/>
            <person name="Lan J."/>
            <person name="Che J."/>
            <person name="Ge C."/>
            <person name="Shi H."/>
            <person name="Pan Z."/>
            <person name="Liu X."/>
        </authorList>
    </citation>
    <scope>NUCLEOTIDE SEQUENCE [LARGE SCALE GENOMIC DNA]</scope>
    <source>
        <strain evidence="6">DSM 16317</strain>
    </source>
</reference>
<evidence type="ECO:0000256" key="3">
    <source>
        <dbReference type="RuleBase" id="RU003476"/>
    </source>
</evidence>
<dbReference type="PRINTS" id="PR00502">
    <property type="entry name" value="NUDIXFAMILY"/>
</dbReference>
<dbReference type="STRING" id="263475.AMD00_10635"/>
<dbReference type="Pfam" id="PF00293">
    <property type="entry name" value="NUDIX"/>
    <property type="match status" value="1"/>
</dbReference>
<dbReference type="SUPFAM" id="SSF55811">
    <property type="entry name" value="Nudix"/>
    <property type="match status" value="1"/>
</dbReference>
<dbReference type="GO" id="GO:0016787">
    <property type="term" value="F:hydrolase activity"/>
    <property type="evidence" value="ECO:0007669"/>
    <property type="project" value="UniProtKB-KW"/>
</dbReference>
<sequence length="135" mass="15715">MKRVDVVYAAICKEETDEILMVQNENMIWTLPGGAVEQNETLEQALIREVNEETNLQVEMGTLIDVREKFFEDRNHHALLFTFKVKAYSGEIVVNFPDEIQQIKWMSFEEADQHMTYYLNGIASTLDFDGLYISQ</sequence>
<dbReference type="EMBL" id="LILB01000005">
    <property type="protein sequence ID" value="KOO48865.1"/>
    <property type="molecule type" value="Genomic_DNA"/>
</dbReference>
<evidence type="ECO:0000256" key="1">
    <source>
        <dbReference type="ARBA" id="ARBA00005582"/>
    </source>
</evidence>
<dbReference type="InterPro" id="IPR020476">
    <property type="entry name" value="Nudix_hydrolase"/>
</dbReference>
<dbReference type="AlphaFoldDB" id="A0A0M0LCR3"/>
<evidence type="ECO:0000256" key="2">
    <source>
        <dbReference type="ARBA" id="ARBA00022801"/>
    </source>
</evidence>